<dbReference type="InterPro" id="IPR038920">
    <property type="entry name" value="At3g05675-like"/>
</dbReference>
<dbReference type="PANTHER" id="PTHR31060:SF4">
    <property type="entry name" value="1,8-CINEOLE SYNTHASE"/>
    <property type="match status" value="1"/>
</dbReference>
<gene>
    <name evidence="1" type="ORF">TAV2_LOCUS5624</name>
</gene>
<sequence>MVSGFCRIREALMVKEAKEMGRGAEEEEWREIKKKMLMSWLPLLCRASNGADKPVLRSAERAELEKMLEKMISELKEEEQEQVLSLWLHHYTSCSSSDWPDLNGSYVRWCASSRHLLLLHCDPKNKA</sequence>
<organism evidence="1 2">
    <name type="scientific">Thlaspi arvense</name>
    <name type="common">Field penny-cress</name>
    <dbReference type="NCBI Taxonomy" id="13288"/>
    <lineage>
        <taxon>Eukaryota</taxon>
        <taxon>Viridiplantae</taxon>
        <taxon>Streptophyta</taxon>
        <taxon>Embryophyta</taxon>
        <taxon>Tracheophyta</taxon>
        <taxon>Spermatophyta</taxon>
        <taxon>Magnoliopsida</taxon>
        <taxon>eudicotyledons</taxon>
        <taxon>Gunneridae</taxon>
        <taxon>Pentapetalae</taxon>
        <taxon>rosids</taxon>
        <taxon>malvids</taxon>
        <taxon>Brassicales</taxon>
        <taxon>Brassicaceae</taxon>
        <taxon>Thlaspideae</taxon>
        <taxon>Thlaspi</taxon>
    </lineage>
</organism>
<protein>
    <submittedName>
        <fullName evidence="1">Uncharacterized protein</fullName>
    </submittedName>
</protein>
<dbReference type="PANTHER" id="PTHR31060">
    <property type="entry name" value="OSJNBA0011J08.25 PROTEIN-RELATED"/>
    <property type="match status" value="1"/>
</dbReference>
<reference evidence="1 2" key="1">
    <citation type="submission" date="2022-03" db="EMBL/GenBank/DDBJ databases">
        <authorList>
            <person name="Nunn A."/>
            <person name="Chopra R."/>
            <person name="Nunn A."/>
            <person name="Contreras Garrido A."/>
        </authorList>
    </citation>
    <scope>NUCLEOTIDE SEQUENCE [LARGE SCALE GENOMIC DNA]</scope>
</reference>
<accession>A0AAU9RN65</accession>
<evidence type="ECO:0000313" key="1">
    <source>
        <dbReference type="EMBL" id="CAH2043552.1"/>
    </source>
</evidence>
<name>A0AAU9RN65_THLAR</name>
<keyword evidence="2" id="KW-1185">Reference proteome</keyword>
<evidence type="ECO:0000313" key="2">
    <source>
        <dbReference type="Proteomes" id="UP000836841"/>
    </source>
</evidence>
<dbReference type="EMBL" id="OU466858">
    <property type="protein sequence ID" value="CAH2043552.1"/>
    <property type="molecule type" value="Genomic_DNA"/>
</dbReference>
<dbReference type="Proteomes" id="UP000836841">
    <property type="component" value="Chromosome 2"/>
</dbReference>
<proteinExistence type="predicted"/>
<dbReference type="AlphaFoldDB" id="A0AAU9RN65"/>